<accession>A0A329R083</accession>
<dbReference type="AlphaFoldDB" id="A0A329R083"/>
<protein>
    <submittedName>
        <fullName evidence="1">Uncharacterized protein</fullName>
    </submittedName>
</protein>
<dbReference type="Proteomes" id="UP000250462">
    <property type="component" value="Unassembled WGS sequence"/>
</dbReference>
<comment type="caution">
    <text evidence="1">The sequence shown here is derived from an EMBL/GenBank/DDBJ whole genome shotgun (WGS) entry which is preliminary data.</text>
</comment>
<name>A0A329R083_9ACTN</name>
<dbReference type="OrthoDB" id="3404159at2"/>
<dbReference type="EMBL" id="QMIG01000002">
    <property type="protein sequence ID" value="RAW18001.1"/>
    <property type="molecule type" value="Genomic_DNA"/>
</dbReference>
<dbReference type="RefSeq" id="WP_112256957.1">
    <property type="nucleotide sequence ID" value="NZ_QMIG01000002.1"/>
</dbReference>
<evidence type="ECO:0000313" key="1">
    <source>
        <dbReference type="EMBL" id="RAW18001.1"/>
    </source>
</evidence>
<organism evidence="1 2">
    <name type="scientific">Phytoactinopolyspora halophila</name>
    <dbReference type="NCBI Taxonomy" id="1981511"/>
    <lineage>
        <taxon>Bacteria</taxon>
        <taxon>Bacillati</taxon>
        <taxon>Actinomycetota</taxon>
        <taxon>Actinomycetes</taxon>
        <taxon>Jiangellales</taxon>
        <taxon>Jiangellaceae</taxon>
        <taxon>Phytoactinopolyspora</taxon>
    </lineage>
</organism>
<gene>
    <name evidence="1" type="ORF">DPM12_03970</name>
</gene>
<evidence type="ECO:0000313" key="2">
    <source>
        <dbReference type="Proteomes" id="UP000250462"/>
    </source>
</evidence>
<reference evidence="1 2" key="1">
    <citation type="submission" date="2018-06" db="EMBL/GenBank/DDBJ databases">
        <title>Phytoactinopolyspora halophila sp. nov., a novel halophilic actinomycete isolated from a saline soil in China.</title>
        <authorList>
            <person name="Tang S.-K."/>
        </authorList>
    </citation>
    <scope>NUCLEOTIDE SEQUENCE [LARGE SCALE GENOMIC DNA]</scope>
    <source>
        <strain evidence="1 2">YIM 96934</strain>
    </source>
</reference>
<sequence length="68" mass="7627">MSVMHVGRTDADNVDVIELTDAQFDAAKKRALNSLGLTYDELAEQARRREFSSPRAHMLWVAIGGQEH</sequence>
<proteinExistence type="predicted"/>
<keyword evidence="2" id="KW-1185">Reference proteome</keyword>